<feature type="transmembrane region" description="Helical" evidence="1">
    <location>
        <begin position="139"/>
        <end position="159"/>
    </location>
</feature>
<dbReference type="Proteomes" id="UP000008461">
    <property type="component" value="Chromosome"/>
</dbReference>
<sequence>MCFSATASFGASAVLTGIGIFAASKVKEPQQRAFAAIPFIFAVQQFTEGFVWLSLTQASWAEWIRPSSFIFLFFAEVLWPMWIPFAMLVLEKDQRTRRFFRIALALGFIFGMHTLYYLLSNTYDVRIADHHVLYKLHFPLTFVVFTWIAYGIGTVMPTFISTVPKMWVFGLPMALSFLVALFFYPSYVISVWCFFAALMSGFVVVVLMGEREKGK</sequence>
<feature type="transmembrane region" description="Helical" evidence="1">
    <location>
        <begin position="6"/>
        <end position="23"/>
    </location>
</feature>
<feature type="transmembrane region" description="Helical" evidence="1">
    <location>
        <begin position="102"/>
        <end position="119"/>
    </location>
</feature>
<accession>F4L5B9</accession>
<feature type="transmembrane region" description="Helical" evidence="1">
    <location>
        <begin position="166"/>
        <end position="183"/>
    </location>
</feature>
<evidence type="ECO:0000313" key="2">
    <source>
        <dbReference type="EMBL" id="AEE49799.1"/>
    </source>
</evidence>
<feature type="transmembrane region" description="Helical" evidence="1">
    <location>
        <begin position="189"/>
        <end position="209"/>
    </location>
</feature>
<keyword evidence="1" id="KW-0472">Membrane</keyword>
<reference key="2">
    <citation type="submission" date="2011-04" db="EMBL/GenBank/DDBJ databases">
        <title>Complete sequence of chromosome of Haliscomenobacter hydrossis DSM 1100.</title>
        <authorList>
            <consortium name="US DOE Joint Genome Institute (JGI-PGF)"/>
            <person name="Lucas S."/>
            <person name="Han J."/>
            <person name="Lapidus A."/>
            <person name="Bruce D."/>
            <person name="Goodwin L."/>
            <person name="Pitluck S."/>
            <person name="Peters L."/>
            <person name="Kyrpides N."/>
            <person name="Mavromatis K."/>
            <person name="Ivanova N."/>
            <person name="Ovchinnikova G."/>
            <person name="Pagani I."/>
            <person name="Daligault H."/>
            <person name="Detter J.C."/>
            <person name="Han C."/>
            <person name="Land M."/>
            <person name="Hauser L."/>
            <person name="Markowitz V."/>
            <person name="Cheng J.-F."/>
            <person name="Hugenholtz P."/>
            <person name="Woyke T."/>
            <person name="Wu D."/>
            <person name="Verbarg S."/>
            <person name="Frueling A."/>
            <person name="Brambilla E."/>
            <person name="Klenk H.-P."/>
            <person name="Eisen J.A."/>
        </authorList>
    </citation>
    <scope>NUCLEOTIDE SEQUENCE</scope>
    <source>
        <strain>DSM 1100</strain>
    </source>
</reference>
<dbReference type="eggNOG" id="ENOG5032S87">
    <property type="taxonomic scope" value="Bacteria"/>
</dbReference>
<keyword evidence="1" id="KW-1133">Transmembrane helix</keyword>
<reference evidence="2 3" key="1">
    <citation type="journal article" date="2011" name="Stand. Genomic Sci.">
        <title>Complete genome sequence of Haliscomenobacter hydrossis type strain (O).</title>
        <authorList>
            <consortium name="US DOE Joint Genome Institute (JGI-PGF)"/>
            <person name="Daligault H."/>
            <person name="Lapidus A."/>
            <person name="Zeytun A."/>
            <person name="Nolan M."/>
            <person name="Lucas S."/>
            <person name="Del Rio T.G."/>
            <person name="Tice H."/>
            <person name="Cheng J.F."/>
            <person name="Tapia R."/>
            <person name="Han C."/>
            <person name="Goodwin L."/>
            <person name="Pitluck S."/>
            <person name="Liolios K."/>
            <person name="Pagani I."/>
            <person name="Ivanova N."/>
            <person name="Huntemann M."/>
            <person name="Mavromatis K."/>
            <person name="Mikhailova N."/>
            <person name="Pati A."/>
            <person name="Chen A."/>
            <person name="Palaniappan K."/>
            <person name="Land M."/>
            <person name="Hauser L."/>
            <person name="Brambilla E.M."/>
            <person name="Rohde M."/>
            <person name="Verbarg S."/>
            <person name="Goker M."/>
            <person name="Bristow J."/>
            <person name="Eisen J.A."/>
            <person name="Markowitz V."/>
            <person name="Hugenholtz P."/>
            <person name="Kyrpides N.C."/>
            <person name="Klenk H.P."/>
            <person name="Woyke T."/>
        </authorList>
    </citation>
    <scope>NUCLEOTIDE SEQUENCE [LARGE SCALE GENOMIC DNA]</scope>
    <source>
        <strain evidence="3">ATCC 27775 / DSM 1100 / LMG 10767 / O</strain>
    </source>
</reference>
<dbReference type="OrthoDB" id="8441457at2"/>
<organism evidence="2 3">
    <name type="scientific">Haliscomenobacter hydrossis (strain ATCC 27775 / DSM 1100 / LMG 10767 / O)</name>
    <dbReference type="NCBI Taxonomy" id="760192"/>
    <lineage>
        <taxon>Bacteria</taxon>
        <taxon>Pseudomonadati</taxon>
        <taxon>Bacteroidota</taxon>
        <taxon>Saprospiria</taxon>
        <taxon>Saprospirales</taxon>
        <taxon>Haliscomenobacteraceae</taxon>
        <taxon>Haliscomenobacter</taxon>
    </lineage>
</organism>
<dbReference type="InterPro" id="IPR046737">
    <property type="entry name" value="DUF6629"/>
</dbReference>
<dbReference type="Pfam" id="PF20334">
    <property type="entry name" value="DUF6629"/>
    <property type="match status" value="1"/>
</dbReference>
<gene>
    <name evidence="2" type="ordered locus">Halhy_1914</name>
</gene>
<keyword evidence="1" id="KW-0812">Transmembrane</keyword>
<feature type="transmembrane region" description="Helical" evidence="1">
    <location>
        <begin position="35"/>
        <end position="55"/>
    </location>
</feature>
<dbReference type="KEGG" id="hhy:Halhy_1914"/>
<dbReference type="HOGENOM" id="CLU_098310_0_0_10"/>
<dbReference type="AlphaFoldDB" id="F4L5B9"/>
<dbReference type="STRING" id="760192.Halhy_1914"/>
<proteinExistence type="predicted"/>
<feature type="transmembrane region" description="Helical" evidence="1">
    <location>
        <begin position="67"/>
        <end position="90"/>
    </location>
</feature>
<name>F4L5B9_HALH1</name>
<evidence type="ECO:0000313" key="3">
    <source>
        <dbReference type="Proteomes" id="UP000008461"/>
    </source>
</evidence>
<dbReference type="RefSeq" id="WP_013764352.1">
    <property type="nucleotide sequence ID" value="NC_015510.1"/>
</dbReference>
<protein>
    <submittedName>
        <fullName evidence="2">Uncharacterized protein</fullName>
    </submittedName>
</protein>
<evidence type="ECO:0000256" key="1">
    <source>
        <dbReference type="SAM" id="Phobius"/>
    </source>
</evidence>
<dbReference type="EMBL" id="CP002691">
    <property type="protein sequence ID" value="AEE49799.1"/>
    <property type="molecule type" value="Genomic_DNA"/>
</dbReference>
<keyword evidence="3" id="KW-1185">Reference proteome</keyword>